<evidence type="ECO:0000256" key="1">
    <source>
        <dbReference type="ARBA" id="ARBA00000370"/>
    </source>
</evidence>
<dbReference type="Pfam" id="PF06415">
    <property type="entry name" value="iPGM_N"/>
    <property type="match status" value="1"/>
</dbReference>
<feature type="binding site" evidence="9 13">
    <location>
        <position position="440"/>
    </location>
    <ligand>
        <name>Mn(2+)</name>
        <dbReference type="ChEBI" id="CHEBI:29035"/>
        <label>2</label>
    </ligand>
</feature>
<evidence type="ECO:0000256" key="9">
    <source>
        <dbReference type="HAMAP-Rule" id="MF_01038"/>
    </source>
</evidence>
<dbReference type="HOGENOM" id="CLU_026099_2_0_3"/>
<dbReference type="PATRIC" id="fig|388467.6.peg.13"/>
<dbReference type="InterPro" id="IPR036646">
    <property type="entry name" value="PGAM_B_sf"/>
</dbReference>
<evidence type="ECO:0000256" key="10">
    <source>
        <dbReference type="NCBIfam" id="TIGR01307"/>
    </source>
</evidence>
<sequence length="532" mass="58094">MAPKSVSPVVLIILDGWGYREQADGNAIAVANTPVMDSLWMAYPRTLIRTSGKAVGLPVGQMGNSEVGHLNIGAGRVVPQELVRISDAVEDGTIQNNPALLKVCQDVLDKNGKLHLMGLCSDGGVHSHLDHLYGLLNLAKAKNIRDVCVHAIMDGRDTNPKDGIKYIKQLQEQIDAIGIGRIVTISGRYYAMDRDKRWDRVKQAYDVIITDGEGNGLSAADVMLSYYSEGINDEFVVPCRIAPGSVEAGDGVIFFNFRPDRARELTQVFIDANFKDFERSYIQPLSFVTLTQYDSHFPVLVAFEPQNLNNILGQVIAEHGLKQLRTAETEKYAHVTYFFNGGLEQPYPGEDRELIPSPSVATYNLQPEMSAEAVTDVAIEGIEKGIYSLIVINYANPDMVGHTGMMEAAVKAVETVDHCLGILLQGISQAGGTAIIIADHGNAEYMCDAEGNPWTAHTTNPVPFILVEGEKRKIPGHGTDIPLRTDGCLADIAPTILQILGIPQPPEMTGVSMIESAAYEVRENRTPMRVKL</sequence>
<feature type="binding site" evidence="9 13">
    <location>
        <position position="398"/>
    </location>
    <ligand>
        <name>Mn(2+)</name>
        <dbReference type="ChEBI" id="CHEBI:29035"/>
        <label>1</label>
    </ligand>
</feature>
<comment type="catalytic activity">
    <reaction evidence="1 9">
        <text>(2R)-2-phosphoglycerate = (2R)-3-phosphoglycerate</text>
        <dbReference type="Rhea" id="RHEA:15901"/>
        <dbReference type="ChEBI" id="CHEBI:58272"/>
        <dbReference type="ChEBI" id="CHEBI:58289"/>
        <dbReference type="EC" id="5.4.2.12"/>
    </reaction>
</comment>
<dbReference type="EMBL" id="CM002803">
    <property type="protein sequence ID" value="KEI65315.1"/>
    <property type="molecule type" value="Genomic_DNA"/>
</dbReference>
<dbReference type="InterPro" id="IPR006124">
    <property type="entry name" value="Metalloenzyme"/>
</dbReference>
<feature type="domain" description="BPG-independent PGAM N-terminal" evidence="15">
    <location>
        <begin position="85"/>
        <end position="294"/>
    </location>
</feature>
<evidence type="ECO:0000259" key="14">
    <source>
        <dbReference type="Pfam" id="PF01676"/>
    </source>
</evidence>
<organism evidence="16 17">
    <name type="scientific">Planktothrix agardhii (strain NIVA-CYA 126/8)</name>
    <dbReference type="NCBI Taxonomy" id="388467"/>
    <lineage>
        <taxon>Bacteria</taxon>
        <taxon>Bacillati</taxon>
        <taxon>Cyanobacteriota</taxon>
        <taxon>Cyanophyceae</taxon>
        <taxon>Oscillatoriophycideae</taxon>
        <taxon>Oscillatoriales</taxon>
        <taxon>Microcoleaceae</taxon>
        <taxon>Planktothrix</taxon>
    </lineage>
</organism>
<accession>A0A073CMZ6</accession>
<feature type="binding site" evidence="9 12">
    <location>
        <begin position="258"/>
        <end position="261"/>
    </location>
    <ligand>
        <name>substrate</name>
    </ligand>
</feature>
<dbReference type="FunFam" id="3.40.1450.10:FF:000002">
    <property type="entry name" value="2,3-bisphosphoglycerate-independent phosphoglycerate mutase"/>
    <property type="match status" value="1"/>
</dbReference>
<proteinExistence type="inferred from homology"/>
<gene>
    <name evidence="16" type="primary">pgmI</name>
    <name evidence="9" type="synonym">gpmI</name>
    <name evidence="16" type="ORF">A19Y_0065</name>
</gene>
<feature type="binding site" evidence="9 13">
    <location>
        <position position="439"/>
    </location>
    <ligand>
        <name>Mn(2+)</name>
        <dbReference type="ChEBI" id="CHEBI:29035"/>
        <label>2</label>
    </ligand>
</feature>
<feature type="binding site" evidence="9 12">
    <location>
        <position position="188"/>
    </location>
    <ligand>
        <name>substrate</name>
    </ligand>
</feature>
<evidence type="ECO:0000256" key="8">
    <source>
        <dbReference type="ARBA" id="ARBA00023235"/>
    </source>
</evidence>
<protein>
    <recommendedName>
        <fullName evidence="9 10">2,3-bisphosphoglycerate-independent phosphoglycerate mutase</fullName>
        <shortName evidence="9">BPG-independent PGAM</shortName>
        <shortName evidence="9">Phosphoglyceromutase</shortName>
        <shortName evidence="9">iPGM</shortName>
        <ecNumber evidence="9 10">5.4.2.12</ecNumber>
    </recommendedName>
</protein>
<evidence type="ECO:0000313" key="17">
    <source>
        <dbReference type="Proteomes" id="UP000027395"/>
    </source>
</evidence>
<dbReference type="GO" id="GO:0005829">
    <property type="term" value="C:cytosol"/>
    <property type="evidence" value="ECO:0007669"/>
    <property type="project" value="TreeGrafter"/>
</dbReference>
<dbReference type="GO" id="GO:0004619">
    <property type="term" value="F:phosphoglycerate mutase activity"/>
    <property type="evidence" value="ECO:0007669"/>
    <property type="project" value="UniProtKB-UniRule"/>
</dbReference>
<evidence type="ECO:0000256" key="4">
    <source>
        <dbReference type="ARBA" id="ARBA00008819"/>
    </source>
</evidence>
<feature type="binding site" evidence="9 13">
    <location>
        <position position="457"/>
    </location>
    <ligand>
        <name>Mn(2+)</name>
        <dbReference type="ChEBI" id="CHEBI:29035"/>
        <label>1</label>
    </ligand>
</feature>
<feature type="binding site" evidence="9 12">
    <location>
        <position position="194"/>
    </location>
    <ligand>
        <name>substrate</name>
    </ligand>
</feature>
<comment type="function">
    <text evidence="2 9">Catalyzes the interconversion of 2-phosphoglycerate and 3-phosphoglycerate.</text>
</comment>
<dbReference type="SUPFAM" id="SSF64158">
    <property type="entry name" value="2,3-Bisphosphoglycerate-independent phosphoglycerate mutase, substrate-binding domain"/>
    <property type="match status" value="1"/>
</dbReference>
<feature type="binding site" evidence="9 13">
    <location>
        <position position="65"/>
    </location>
    <ligand>
        <name>Mn(2+)</name>
        <dbReference type="ChEBI" id="CHEBI:29035"/>
        <label>2</label>
    </ligand>
</feature>
<dbReference type="PIRSF" id="PIRSF001492">
    <property type="entry name" value="IPGAM"/>
    <property type="match status" value="1"/>
</dbReference>
<comment type="similarity">
    <text evidence="4 9">Belongs to the BPG-independent phosphoglycerate mutase family.</text>
</comment>
<feature type="binding site" evidence="9 13">
    <location>
        <position position="402"/>
    </location>
    <ligand>
        <name>Mn(2+)</name>
        <dbReference type="ChEBI" id="CHEBI:29035"/>
        <label>1</label>
    </ligand>
</feature>
<name>A0A073CMZ6_PLAA1</name>
<evidence type="ECO:0000256" key="13">
    <source>
        <dbReference type="PIRSR" id="PIRSR001492-3"/>
    </source>
</evidence>
<dbReference type="PANTHER" id="PTHR31637">
    <property type="entry name" value="2,3-BISPHOSPHOGLYCERATE-INDEPENDENT PHOSPHOGLYCERATE MUTASE"/>
    <property type="match status" value="1"/>
</dbReference>
<keyword evidence="17" id="KW-1185">Reference proteome</keyword>
<feature type="binding site" evidence="9 12">
    <location>
        <position position="126"/>
    </location>
    <ligand>
        <name>substrate</name>
    </ligand>
</feature>
<dbReference type="Gene3D" id="3.40.720.10">
    <property type="entry name" value="Alkaline Phosphatase, subunit A"/>
    <property type="match status" value="1"/>
</dbReference>
<dbReference type="Pfam" id="PF01676">
    <property type="entry name" value="Metalloenzyme"/>
    <property type="match status" value="1"/>
</dbReference>
<feature type="active site" description="Phosphoserine intermediate" evidence="9 11">
    <location>
        <position position="65"/>
    </location>
</feature>
<reference evidence="16 17" key="1">
    <citation type="journal article" date="2014" name="Appl. Environ. Microbiol.">
        <title>Elucidation of insertion elements encoded on plasmids and in vitro construction of shuttle vectors from the toxic cyanobacterium Planktothrix.</title>
        <authorList>
            <person name="Christiansen G."/>
            <person name="Goesmann A."/>
            <person name="Kurmayer R."/>
        </authorList>
    </citation>
    <scope>NUCLEOTIDE SEQUENCE [LARGE SCALE GENOMIC DNA]</scope>
    <source>
        <strain evidence="16 17">NIVA-CYA 126/8</strain>
    </source>
</reference>
<dbReference type="eggNOG" id="COG0696">
    <property type="taxonomic scope" value="Bacteria"/>
</dbReference>
<dbReference type="Proteomes" id="UP000027395">
    <property type="component" value="Chromosome"/>
</dbReference>
<dbReference type="PANTHER" id="PTHR31637:SF0">
    <property type="entry name" value="2,3-BISPHOSPHOGLYCERATE-INDEPENDENT PHOSPHOGLYCERATE MUTASE"/>
    <property type="match status" value="1"/>
</dbReference>
<evidence type="ECO:0000256" key="12">
    <source>
        <dbReference type="PIRSR" id="PIRSR001492-2"/>
    </source>
</evidence>
<feature type="binding site" evidence="9 13">
    <location>
        <position position="15"/>
    </location>
    <ligand>
        <name>Mn(2+)</name>
        <dbReference type="ChEBI" id="CHEBI:29035"/>
        <label>2</label>
    </ligand>
</feature>
<keyword evidence="7 9" id="KW-0464">Manganese</keyword>
<dbReference type="InterPro" id="IPR005995">
    <property type="entry name" value="Pgm_bpd_ind"/>
</dbReference>
<dbReference type="RefSeq" id="WP_042151015.1">
    <property type="nucleotide sequence ID" value="NZ_CM002803.1"/>
</dbReference>
<dbReference type="GO" id="GO:0006007">
    <property type="term" value="P:glucose catabolic process"/>
    <property type="evidence" value="ECO:0007669"/>
    <property type="project" value="InterPro"/>
</dbReference>
<dbReference type="GO" id="GO:0030145">
    <property type="term" value="F:manganese ion binding"/>
    <property type="evidence" value="ECO:0007669"/>
    <property type="project" value="UniProtKB-UniRule"/>
</dbReference>
<feature type="binding site" evidence="9 12">
    <location>
        <position position="331"/>
    </location>
    <ligand>
        <name>substrate</name>
    </ligand>
</feature>
<dbReference type="STRING" id="388467.A19Y_0065"/>
<dbReference type="HAMAP" id="MF_01038">
    <property type="entry name" value="GpmI"/>
    <property type="match status" value="1"/>
</dbReference>
<comment type="subunit">
    <text evidence="9">Monomer.</text>
</comment>
<evidence type="ECO:0000259" key="15">
    <source>
        <dbReference type="Pfam" id="PF06415"/>
    </source>
</evidence>
<comment type="pathway">
    <text evidence="3 9">Carbohydrate degradation; glycolysis; pyruvate from D-glyceraldehyde 3-phosphate: step 3/5.</text>
</comment>
<evidence type="ECO:0000256" key="5">
    <source>
        <dbReference type="ARBA" id="ARBA00022723"/>
    </source>
</evidence>
<dbReference type="Gene3D" id="3.40.1450.10">
    <property type="entry name" value="BPG-independent phosphoglycerate mutase, domain B"/>
    <property type="match status" value="1"/>
</dbReference>
<evidence type="ECO:0000256" key="7">
    <source>
        <dbReference type="ARBA" id="ARBA00023211"/>
    </source>
</evidence>
<feature type="binding site" evidence="9 12">
    <location>
        <begin position="156"/>
        <end position="157"/>
    </location>
    <ligand>
        <name>substrate</name>
    </ligand>
</feature>
<dbReference type="CDD" id="cd16010">
    <property type="entry name" value="iPGM"/>
    <property type="match status" value="1"/>
</dbReference>
<keyword evidence="8 9" id="KW-0413">Isomerase</keyword>
<dbReference type="SUPFAM" id="SSF53649">
    <property type="entry name" value="Alkaline phosphatase-like"/>
    <property type="match status" value="1"/>
</dbReference>
<dbReference type="InterPro" id="IPR011258">
    <property type="entry name" value="BPG-indep_PGM_N"/>
</dbReference>
<feature type="domain" description="Metalloenzyme" evidence="14">
    <location>
        <begin position="8"/>
        <end position="503"/>
    </location>
</feature>
<dbReference type="UniPathway" id="UPA00109">
    <property type="reaction ID" value="UER00186"/>
</dbReference>
<evidence type="ECO:0000256" key="3">
    <source>
        <dbReference type="ARBA" id="ARBA00004798"/>
    </source>
</evidence>
<keyword evidence="5 9" id="KW-0479">Metal-binding</keyword>
<dbReference type="GO" id="GO:0006096">
    <property type="term" value="P:glycolytic process"/>
    <property type="evidence" value="ECO:0007669"/>
    <property type="project" value="UniProtKB-UniRule"/>
</dbReference>
<comment type="cofactor">
    <cofactor evidence="9">
        <name>Mn(2+)</name>
        <dbReference type="ChEBI" id="CHEBI:29035"/>
    </cofactor>
    <text evidence="9">Binds 2 manganese ions per subunit.</text>
</comment>
<evidence type="ECO:0000256" key="6">
    <source>
        <dbReference type="ARBA" id="ARBA00023152"/>
    </source>
</evidence>
<keyword evidence="6 9" id="KW-0324">Glycolysis</keyword>
<evidence type="ECO:0000313" key="16">
    <source>
        <dbReference type="EMBL" id="KEI65315.1"/>
    </source>
</evidence>
<evidence type="ECO:0000256" key="2">
    <source>
        <dbReference type="ARBA" id="ARBA00002315"/>
    </source>
</evidence>
<dbReference type="InterPro" id="IPR017850">
    <property type="entry name" value="Alkaline_phosphatase_core_sf"/>
</dbReference>
<dbReference type="NCBIfam" id="TIGR01307">
    <property type="entry name" value="pgm_bpd_ind"/>
    <property type="match status" value="1"/>
</dbReference>
<dbReference type="EC" id="5.4.2.12" evidence="9 10"/>
<dbReference type="AlphaFoldDB" id="A0A073CMZ6"/>
<evidence type="ECO:0000256" key="11">
    <source>
        <dbReference type="PIRSR" id="PIRSR001492-1"/>
    </source>
</evidence>